<evidence type="ECO:0000256" key="4">
    <source>
        <dbReference type="ARBA" id="ARBA00022842"/>
    </source>
</evidence>
<dbReference type="PANTHER" id="PTHR46193">
    <property type="entry name" value="6-PHOSPHOGLUCONATE PHOSPHATASE"/>
    <property type="match status" value="1"/>
</dbReference>
<sequence>MLKAVIFDMDGVLIDSMPYHADAWKAVFANVGIKIQRDDVYKIEGSNHIGIIRLVFEKAGRIPEPEDFHKLAEEKKEIFSKINKATVFEGIYELIDILKNKYALAVVSGSDKAVVKDLIGRFFPDTFSVMVTGSDVKEGKPSPVSYLKAVEMLKVRKDECIVIENAPLGVESAKRAGLYCIAIPTYVEPELLKNADIVLPDHAGLKEYISKF</sequence>
<evidence type="ECO:0000256" key="1">
    <source>
        <dbReference type="ARBA" id="ARBA00001946"/>
    </source>
</evidence>
<evidence type="ECO:0000256" key="5">
    <source>
        <dbReference type="ARBA" id="ARBA00023277"/>
    </source>
</evidence>
<dbReference type="InterPro" id="IPR051600">
    <property type="entry name" value="Beta-PGM-like"/>
</dbReference>
<dbReference type="Gene3D" id="1.10.150.240">
    <property type="entry name" value="Putative phosphatase, domain 2"/>
    <property type="match status" value="1"/>
</dbReference>
<dbReference type="SFLD" id="SFLDG01135">
    <property type="entry name" value="C1.5.6:_HAD__Beta-PGM__Phospha"/>
    <property type="match status" value="1"/>
</dbReference>
<proteinExistence type="inferred from homology"/>
<dbReference type="SUPFAM" id="SSF56784">
    <property type="entry name" value="HAD-like"/>
    <property type="match status" value="1"/>
</dbReference>
<accession>A0A0P8CAM3</accession>
<comment type="caution">
    <text evidence="6">The sequence shown here is derived from an EMBL/GenBank/DDBJ whole genome shotgun (WGS) entry which is preliminary data.</text>
</comment>
<dbReference type="GO" id="GO:0046872">
    <property type="term" value="F:metal ion binding"/>
    <property type="evidence" value="ECO:0007669"/>
    <property type="project" value="UniProtKB-KW"/>
</dbReference>
<gene>
    <name evidence="6" type="ORF">MPEBLZ_01561</name>
</gene>
<keyword evidence="3" id="KW-0479">Metal-binding</keyword>
<dbReference type="Gene3D" id="3.40.50.1000">
    <property type="entry name" value="HAD superfamily/HAD-like"/>
    <property type="match status" value="1"/>
</dbReference>
<dbReference type="Pfam" id="PF13419">
    <property type="entry name" value="HAD_2"/>
    <property type="match status" value="1"/>
</dbReference>
<dbReference type="InterPro" id="IPR023214">
    <property type="entry name" value="HAD_sf"/>
</dbReference>
<evidence type="ECO:0000256" key="2">
    <source>
        <dbReference type="ARBA" id="ARBA00007958"/>
    </source>
</evidence>
<dbReference type="InterPro" id="IPR006439">
    <property type="entry name" value="HAD-SF_hydro_IA"/>
</dbReference>
<dbReference type="InterPro" id="IPR023198">
    <property type="entry name" value="PGP-like_dom2"/>
</dbReference>
<dbReference type="NCBIfam" id="TIGR01509">
    <property type="entry name" value="HAD-SF-IA-v3"/>
    <property type="match status" value="1"/>
</dbReference>
<keyword evidence="5" id="KW-0119">Carbohydrate metabolism</keyword>
<dbReference type="CDD" id="cd07505">
    <property type="entry name" value="HAD_BPGM-like"/>
    <property type="match status" value="1"/>
</dbReference>
<evidence type="ECO:0000256" key="3">
    <source>
        <dbReference type="ARBA" id="ARBA00022723"/>
    </source>
</evidence>
<protein>
    <submittedName>
        <fullName evidence="6">Beta-phosphoglucomutase</fullName>
        <ecNumber evidence="6">5.4.2.6</ecNumber>
    </submittedName>
</protein>
<dbReference type="PATRIC" id="fig|1719120.3.peg.1696"/>
<dbReference type="SFLD" id="SFLDS00003">
    <property type="entry name" value="Haloacid_Dehalogenase"/>
    <property type="match status" value="1"/>
</dbReference>
<dbReference type="GO" id="GO:0008801">
    <property type="term" value="F:beta-phosphoglucomutase activity"/>
    <property type="evidence" value="ECO:0007669"/>
    <property type="project" value="UniProtKB-EC"/>
</dbReference>
<keyword evidence="4" id="KW-0460">Magnesium</keyword>
<dbReference type="InterPro" id="IPR041492">
    <property type="entry name" value="HAD_2"/>
</dbReference>
<evidence type="ECO:0000313" key="6">
    <source>
        <dbReference type="EMBL" id="KPQ43844.1"/>
    </source>
</evidence>
<name>A0A0P8CAM3_9EURY</name>
<dbReference type="PANTHER" id="PTHR46193:SF18">
    <property type="entry name" value="HEXITOL PHOSPHATASE B"/>
    <property type="match status" value="1"/>
</dbReference>
<evidence type="ECO:0000313" key="7">
    <source>
        <dbReference type="Proteomes" id="UP000050360"/>
    </source>
</evidence>
<dbReference type="Proteomes" id="UP000050360">
    <property type="component" value="Unassembled WGS sequence"/>
</dbReference>
<comment type="similarity">
    <text evidence="2">Belongs to the HAD-like hydrolase superfamily.</text>
</comment>
<reference evidence="6 7" key="1">
    <citation type="submission" date="2015-09" db="EMBL/GenBank/DDBJ databases">
        <title>A metagenomics-based metabolic model of nitrate-dependent anaerobic oxidation of methane by Methanoperedens-like archaea.</title>
        <authorList>
            <person name="Arshad A."/>
            <person name="Speth D.R."/>
            <person name="De Graaf R.M."/>
            <person name="Op Den Camp H.J."/>
            <person name="Jetten M.S."/>
            <person name="Welte C.U."/>
        </authorList>
    </citation>
    <scope>NUCLEOTIDE SEQUENCE [LARGE SCALE GENOMIC DNA]</scope>
</reference>
<keyword evidence="6" id="KW-0413">Isomerase</keyword>
<dbReference type="EC" id="5.4.2.6" evidence="6"/>
<dbReference type="AlphaFoldDB" id="A0A0P8CAM3"/>
<comment type="cofactor">
    <cofactor evidence="1">
        <name>Mg(2+)</name>
        <dbReference type="ChEBI" id="CHEBI:18420"/>
    </cofactor>
</comment>
<organism evidence="6 7">
    <name type="scientific">Candidatus Methanoperedens nitratireducens</name>
    <dbReference type="NCBI Taxonomy" id="1392998"/>
    <lineage>
        <taxon>Archaea</taxon>
        <taxon>Methanobacteriati</taxon>
        <taxon>Methanobacteriota</taxon>
        <taxon>Stenosarchaea group</taxon>
        <taxon>Methanomicrobia</taxon>
        <taxon>Methanosarcinales</taxon>
        <taxon>ANME-2 cluster</taxon>
        <taxon>Candidatus Methanoperedentaceae</taxon>
        <taxon>Candidatus Methanoperedens</taxon>
    </lineage>
</organism>
<dbReference type="InterPro" id="IPR036412">
    <property type="entry name" value="HAD-like_sf"/>
</dbReference>
<dbReference type="PRINTS" id="PR00413">
    <property type="entry name" value="HADHALOGNASE"/>
</dbReference>
<dbReference type="EMBL" id="LKCM01000123">
    <property type="protein sequence ID" value="KPQ43844.1"/>
    <property type="molecule type" value="Genomic_DNA"/>
</dbReference>
<dbReference type="SFLD" id="SFLDG01129">
    <property type="entry name" value="C1.5:_HAD__Beta-PGM__Phosphata"/>
    <property type="match status" value="1"/>
</dbReference>